<evidence type="ECO:0000256" key="4">
    <source>
        <dbReference type="ARBA" id="ARBA00022989"/>
    </source>
</evidence>
<dbReference type="AlphaFoldDB" id="A0A0A2USJ3"/>
<feature type="transmembrane region" description="Helical" evidence="6">
    <location>
        <begin position="102"/>
        <end position="120"/>
    </location>
</feature>
<gene>
    <name evidence="8" type="ORF">N780_02420</name>
</gene>
<proteinExistence type="inferred from homology"/>
<evidence type="ECO:0000256" key="1">
    <source>
        <dbReference type="ARBA" id="ARBA00004651"/>
    </source>
</evidence>
<dbReference type="PANTHER" id="PTHR12677">
    <property type="entry name" value="GOLGI APPARATUS MEMBRANE PROTEIN TVP38-RELATED"/>
    <property type="match status" value="1"/>
</dbReference>
<accession>A0A0A2USJ3</accession>
<evidence type="ECO:0000313" key="9">
    <source>
        <dbReference type="Proteomes" id="UP000030153"/>
    </source>
</evidence>
<comment type="caution">
    <text evidence="6">Lacks conserved residue(s) required for the propagation of feature annotation.</text>
</comment>
<keyword evidence="4 6" id="KW-1133">Transmembrane helix</keyword>
<dbReference type="InterPro" id="IPR015414">
    <property type="entry name" value="TMEM64"/>
</dbReference>
<dbReference type="InterPro" id="IPR032816">
    <property type="entry name" value="VTT_dom"/>
</dbReference>
<keyword evidence="2 6" id="KW-1003">Cell membrane</keyword>
<sequence length="190" mass="21510">MNQFGTVAMTVLEASGFFAPLLFISFHLLRPLLFLPVAFICISGGILFGAVTGSIYSVIGVTLSSLLFYKMSQWMPKTLQKLVKLKHKLFGKHSSFSTSQIALLRLVPFIHFHLISLCIIEMSQGFKDYMKTSFYSNIPLAVVYTSVGQWLSRLSPFVMAGFLLMLLTFIYLLRRKEIVIKWDDFFQAGA</sequence>
<dbReference type="PANTHER" id="PTHR12677:SF59">
    <property type="entry name" value="GOLGI APPARATUS MEMBRANE PROTEIN TVP38-RELATED"/>
    <property type="match status" value="1"/>
</dbReference>
<keyword evidence="3 6" id="KW-0812">Transmembrane</keyword>
<feature type="transmembrane region" description="Helical" evidence="6">
    <location>
        <begin position="157"/>
        <end position="173"/>
    </location>
</feature>
<feature type="transmembrane region" description="Helical" evidence="6">
    <location>
        <begin position="6"/>
        <end position="26"/>
    </location>
</feature>
<dbReference type="EMBL" id="AVBG01000009">
    <property type="protein sequence ID" value="KGP90859.1"/>
    <property type="molecule type" value="Genomic_DNA"/>
</dbReference>
<dbReference type="OrthoDB" id="2451090at2"/>
<comment type="subcellular location">
    <subcellularLocation>
        <location evidence="1 6">Cell membrane</location>
        <topology evidence="1 6">Multi-pass membrane protein</topology>
    </subcellularLocation>
</comment>
<protein>
    <recommendedName>
        <fullName evidence="6">TVP38/TMEM64 family membrane protein</fullName>
    </recommendedName>
</protein>
<evidence type="ECO:0000256" key="3">
    <source>
        <dbReference type="ARBA" id="ARBA00022692"/>
    </source>
</evidence>
<feature type="domain" description="VTT" evidence="7">
    <location>
        <begin position="36"/>
        <end position="149"/>
    </location>
</feature>
<keyword evidence="9" id="KW-1185">Reference proteome</keyword>
<evidence type="ECO:0000256" key="2">
    <source>
        <dbReference type="ARBA" id="ARBA00022475"/>
    </source>
</evidence>
<reference evidence="8 9" key="1">
    <citation type="submission" date="2013-08" db="EMBL/GenBank/DDBJ databases">
        <title>Genome of Pontibacillus chungwhensis.</title>
        <authorList>
            <person name="Wang Q."/>
            <person name="Wang G."/>
        </authorList>
    </citation>
    <scope>NUCLEOTIDE SEQUENCE [LARGE SCALE GENOMIC DNA]</scope>
    <source>
        <strain evidence="8 9">BH030062</strain>
    </source>
</reference>
<evidence type="ECO:0000256" key="6">
    <source>
        <dbReference type="RuleBase" id="RU366058"/>
    </source>
</evidence>
<name>A0A0A2USJ3_9BACI</name>
<dbReference type="Proteomes" id="UP000030153">
    <property type="component" value="Unassembled WGS sequence"/>
</dbReference>
<dbReference type="RefSeq" id="WP_036784491.1">
    <property type="nucleotide sequence ID" value="NZ_AVBG01000009.1"/>
</dbReference>
<dbReference type="eggNOG" id="COG0398">
    <property type="taxonomic scope" value="Bacteria"/>
</dbReference>
<dbReference type="STRING" id="1385513.N780_02420"/>
<comment type="caution">
    <text evidence="8">The sequence shown here is derived from an EMBL/GenBank/DDBJ whole genome shotgun (WGS) entry which is preliminary data.</text>
</comment>
<organism evidence="8 9">
    <name type="scientific">Pontibacillus chungwhensis BH030062</name>
    <dbReference type="NCBI Taxonomy" id="1385513"/>
    <lineage>
        <taxon>Bacteria</taxon>
        <taxon>Bacillati</taxon>
        <taxon>Bacillota</taxon>
        <taxon>Bacilli</taxon>
        <taxon>Bacillales</taxon>
        <taxon>Bacillaceae</taxon>
        <taxon>Pontibacillus</taxon>
    </lineage>
</organism>
<evidence type="ECO:0000259" key="7">
    <source>
        <dbReference type="Pfam" id="PF09335"/>
    </source>
</evidence>
<evidence type="ECO:0000256" key="5">
    <source>
        <dbReference type="ARBA" id="ARBA00023136"/>
    </source>
</evidence>
<comment type="similarity">
    <text evidence="6">Belongs to the TVP38/TMEM64 family.</text>
</comment>
<dbReference type="Pfam" id="PF09335">
    <property type="entry name" value="VTT_dom"/>
    <property type="match status" value="1"/>
</dbReference>
<dbReference type="GO" id="GO:0005886">
    <property type="term" value="C:plasma membrane"/>
    <property type="evidence" value="ECO:0007669"/>
    <property type="project" value="UniProtKB-SubCell"/>
</dbReference>
<keyword evidence="5 6" id="KW-0472">Membrane</keyword>
<evidence type="ECO:0000313" key="8">
    <source>
        <dbReference type="EMBL" id="KGP90859.1"/>
    </source>
</evidence>
<feature type="transmembrane region" description="Helical" evidence="6">
    <location>
        <begin position="33"/>
        <end position="59"/>
    </location>
</feature>